<evidence type="ECO:0000313" key="3">
    <source>
        <dbReference type="Proteomes" id="UP000676310"/>
    </source>
</evidence>
<protein>
    <submittedName>
        <fullName evidence="2">Uncharacterized protein</fullName>
    </submittedName>
</protein>
<proteinExistence type="predicted"/>
<comment type="caution">
    <text evidence="2">The sequence shown here is derived from an EMBL/GenBank/DDBJ whole genome shotgun (WGS) entry which is preliminary data.</text>
</comment>
<dbReference type="OrthoDB" id="3695335at2759"/>
<name>A0A8J2N5R5_9PLEO</name>
<keyword evidence="3" id="KW-1185">Reference proteome</keyword>
<feature type="transmembrane region" description="Helical" evidence="1">
    <location>
        <begin position="12"/>
        <end position="34"/>
    </location>
</feature>
<keyword evidence="1" id="KW-0812">Transmembrane</keyword>
<dbReference type="GeneID" id="67016831"/>
<keyword evidence="1" id="KW-0472">Membrane</keyword>
<keyword evidence="1" id="KW-1133">Transmembrane helix</keyword>
<dbReference type="RefSeq" id="XP_043168643.1">
    <property type="nucleotide sequence ID" value="XM_043312708.1"/>
</dbReference>
<accession>A0A8J2N5R5</accession>
<dbReference type="Proteomes" id="UP000676310">
    <property type="component" value="Unassembled WGS sequence"/>
</dbReference>
<gene>
    <name evidence="2" type="ORF">ALTATR162_LOCUS5091</name>
</gene>
<sequence>MDDSSSLHESRGWIGLLSCSTGSTLKFLGILLYSTRHDQDFSAKLTRARAYTFGAYYHTVVVGSRAAARSVLTTVTITGFEEGQKLRDWRLGYRQFVVNESSALNNAGYQVRSGTAWDIADWRSSESRYNPIWDPGAMILTIEGEARFRDIIEFCFEPLSGRRGTTFTVFMRTINSRVIVREGDVFSDEDRRDFYVDLEHEYPQNDLGNVIIHDSEGSSFHVSVEIRATRVYNHRLFEVNVDALQVMTGDS</sequence>
<dbReference type="EMBL" id="CAJRGZ010000019">
    <property type="protein sequence ID" value="CAG5158461.1"/>
    <property type="molecule type" value="Genomic_DNA"/>
</dbReference>
<evidence type="ECO:0000313" key="2">
    <source>
        <dbReference type="EMBL" id="CAG5158461.1"/>
    </source>
</evidence>
<reference evidence="2" key="1">
    <citation type="submission" date="2021-05" db="EMBL/GenBank/DDBJ databases">
        <authorList>
            <person name="Stam R."/>
        </authorList>
    </citation>
    <scope>NUCLEOTIDE SEQUENCE</scope>
    <source>
        <strain evidence="2">CS162</strain>
    </source>
</reference>
<organism evidence="2 3">
    <name type="scientific">Alternaria atra</name>
    <dbReference type="NCBI Taxonomy" id="119953"/>
    <lineage>
        <taxon>Eukaryota</taxon>
        <taxon>Fungi</taxon>
        <taxon>Dikarya</taxon>
        <taxon>Ascomycota</taxon>
        <taxon>Pezizomycotina</taxon>
        <taxon>Dothideomycetes</taxon>
        <taxon>Pleosporomycetidae</taxon>
        <taxon>Pleosporales</taxon>
        <taxon>Pleosporineae</taxon>
        <taxon>Pleosporaceae</taxon>
        <taxon>Alternaria</taxon>
        <taxon>Alternaria sect. Ulocladioides</taxon>
    </lineage>
</organism>
<dbReference type="AlphaFoldDB" id="A0A8J2N5R5"/>
<evidence type="ECO:0000256" key="1">
    <source>
        <dbReference type="SAM" id="Phobius"/>
    </source>
</evidence>